<protein>
    <submittedName>
        <fullName evidence="2">Alpha-amylase</fullName>
    </submittedName>
</protein>
<dbReference type="PANTHER" id="PTHR10357">
    <property type="entry name" value="ALPHA-AMYLASE FAMILY MEMBER"/>
    <property type="match status" value="1"/>
</dbReference>
<sequence length="612" mass="69886">MSLPTTNTLMPKSNETITLPLSPDNYSDELIIDNKFIIYQIFTRLFGNKNTTNKTYGSLEENGVGKFNDITEKALAEIKKLGTTHVWYTGIIEHATMTDYTAFNIKTDAIDVVKGRAGSPYAIKDYYDVNPDLAEDVKNRMAEFEALVDRTHQQGLKVIIDFVPNHVARTYHSDARPPGVEDFGAHDNTHVSFSPQNNFYYIPGQQLVVPKAYNPLSKNEKGQQEEVKFVENPAKVTGNDVFSATPTINDWFETIKLNYGVDIQHHRTKHFDPIPDTWLKMRNILLFWAKKGVDGFRCDMAEMVPVEFWAWLIPQIKSFNQDIIFIAEIYNPHEYHNYIQQGKFDFLYDKVGLYDSLRRLMEGKGNTADITRSWKEETRGIGSHMLRFLENHDEQRIASNHFAGNPWAAVPAMTVSATLASGPIMLYFGQEVGEPGKGTEGFQGEDGRTTIFDYWGVPEHQKWMNNGQFDGGGLSPEQRSLRNFYRQLLSLVREEEVLRTGQFYQLHPHSVGDHGHGTHKIYAYLRHTPQKKILVVVNFDRNQTIQANIPIHEPELKLVAANHNHLKINEILTVSPDPEAKYITTDRTSHVVGYINLKLPPFSAYIFNLTGE</sequence>
<accession>A0A5M6DB92</accession>
<dbReference type="SUPFAM" id="SSF51445">
    <property type="entry name" value="(Trans)glycosidases"/>
    <property type="match status" value="1"/>
</dbReference>
<dbReference type="SMART" id="SM00642">
    <property type="entry name" value="Aamy"/>
    <property type="match status" value="1"/>
</dbReference>
<proteinExistence type="predicted"/>
<dbReference type="SUPFAM" id="SSF51011">
    <property type="entry name" value="Glycosyl hydrolase domain"/>
    <property type="match status" value="1"/>
</dbReference>
<reference evidence="2 3" key="1">
    <citation type="submission" date="2019-09" db="EMBL/GenBank/DDBJ databases">
        <title>Genome sequence and assembly of Adhaeribacter sp.</title>
        <authorList>
            <person name="Chhetri G."/>
        </authorList>
    </citation>
    <scope>NUCLEOTIDE SEQUENCE [LARGE SCALE GENOMIC DNA]</scope>
    <source>
        <strain evidence="2 3">DK36</strain>
    </source>
</reference>
<evidence type="ECO:0000259" key="1">
    <source>
        <dbReference type="SMART" id="SM00642"/>
    </source>
</evidence>
<name>A0A5M6DB92_9BACT</name>
<dbReference type="CDD" id="cd11349">
    <property type="entry name" value="AmyAc_3"/>
    <property type="match status" value="1"/>
</dbReference>
<comment type="caution">
    <text evidence="2">The sequence shown here is derived from an EMBL/GenBank/DDBJ whole genome shotgun (WGS) entry which is preliminary data.</text>
</comment>
<dbReference type="Gene3D" id="3.20.20.80">
    <property type="entry name" value="Glycosidases"/>
    <property type="match status" value="2"/>
</dbReference>
<feature type="domain" description="Glycosyl hydrolase family 13 catalytic" evidence="1">
    <location>
        <begin position="40"/>
        <end position="468"/>
    </location>
</feature>
<gene>
    <name evidence="2" type="ORF">F0145_14070</name>
</gene>
<dbReference type="InterPro" id="IPR013780">
    <property type="entry name" value="Glyco_hydro_b"/>
</dbReference>
<dbReference type="InterPro" id="IPR017853">
    <property type="entry name" value="GH"/>
</dbReference>
<dbReference type="Gene3D" id="2.60.40.1180">
    <property type="entry name" value="Golgi alpha-mannosidase II"/>
    <property type="match status" value="1"/>
</dbReference>
<dbReference type="GO" id="GO:0004556">
    <property type="term" value="F:alpha-amylase activity"/>
    <property type="evidence" value="ECO:0007669"/>
    <property type="project" value="TreeGrafter"/>
</dbReference>
<dbReference type="Proteomes" id="UP000323426">
    <property type="component" value="Unassembled WGS sequence"/>
</dbReference>
<evidence type="ECO:0000313" key="2">
    <source>
        <dbReference type="EMBL" id="KAA5544807.1"/>
    </source>
</evidence>
<dbReference type="GO" id="GO:0009313">
    <property type="term" value="P:oligosaccharide catabolic process"/>
    <property type="evidence" value="ECO:0007669"/>
    <property type="project" value="TreeGrafter"/>
</dbReference>
<organism evidence="2 3">
    <name type="scientific">Adhaeribacter rhizoryzae</name>
    <dbReference type="NCBI Taxonomy" id="2607907"/>
    <lineage>
        <taxon>Bacteria</taxon>
        <taxon>Pseudomonadati</taxon>
        <taxon>Bacteroidota</taxon>
        <taxon>Cytophagia</taxon>
        <taxon>Cytophagales</taxon>
        <taxon>Hymenobacteraceae</taxon>
        <taxon>Adhaeribacter</taxon>
    </lineage>
</organism>
<dbReference type="InterPro" id="IPR006047">
    <property type="entry name" value="GH13_cat_dom"/>
</dbReference>
<keyword evidence="3" id="KW-1185">Reference proteome</keyword>
<dbReference type="AlphaFoldDB" id="A0A5M6DB92"/>
<evidence type="ECO:0000313" key="3">
    <source>
        <dbReference type="Proteomes" id="UP000323426"/>
    </source>
</evidence>
<dbReference type="PANTHER" id="PTHR10357:SF205">
    <property type="entry name" value="O-GLYCOSYL HYDROLASE FAMILY 13"/>
    <property type="match status" value="1"/>
</dbReference>
<dbReference type="EMBL" id="VWSF01000010">
    <property type="protein sequence ID" value="KAA5544807.1"/>
    <property type="molecule type" value="Genomic_DNA"/>
</dbReference>
<dbReference type="Pfam" id="PF00128">
    <property type="entry name" value="Alpha-amylase"/>
    <property type="match status" value="1"/>
</dbReference>